<sequence>MRGSFRPPGGRYKERRRRPPVDGPPRSVKERLDRRYDPRCDNLGDWAAAGGAVARPHTTAGVSVQRSLRLGAQKFSRVKRSAALAALARAEDRARLIEAEARSPPPKTYRAPRTTTRPATVAFTRQLKPVARAATPKDGTRPASKASERPSTAPEPGQDVENDADEEAAFSKHARDRWDAVAAEAAPAPEGWPSNWPRLGGEGWAAFPGGASTVDERYDGRAGFYRLLKECREAGDAAAFRALAAWTSGSAKYRDLVAAAERAGTGPVPILALRLADAEAPPAVVEAALEACHALAPHDDVLNALAKAHVPKRACAAITRAADAGEERILRHGCLVLEMCVRTDGASHNFGELFAAASRALEAATGASVEAACALVAALASNADENQLTKMLPIVPMLERVAQSGSKEKIYERQAANSALQKLEFAACPTVEELMAAPPTDDEDPAEVERKRIEAERDATETKFLETPGAAHARALVKACDLGGPGKAQLTLQEVELARSNAAYGDFVKWLLRDRAREFKRRAVEMALGITELTAAFADFQALMRAARLAREEAVQEVARRRDAAVDEAREAELERKRLRKERAEKREAALRKISPAEWAARAVLKDADDSGNGEVSKNELESCLARRSKFRAFVTWLLRDFRGRTIDLTGLTQQVRVYLREVHDDDALTAVARRPDNTYPSVTPRAARVSHDDSSLDGSIRIEISSR</sequence>
<accession>A0A8J2SHC5</accession>
<comment type="caution">
    <text evidence="3">The sequence shown here is derived from an EMBL/GenBank/DDBJ whole genome shotgun (WGS) entry which is preliminary data.</text>
</comment>
<dbReference type="PROSITE" id="PS00018">
    <property type="entry name" value="EF_HAND_1"/>
    <property type="match status" value="1"/>
</dbReference>
<dbReference type="InterPro" id="IPR018247">
    <property type="entry name" value="EF_Hand_1_Ca_BS"/>
</dbReference>
<feature type="compositionally biased region" description="Acidic residues" evidence="2">
    <location>
        <begin position="158"/>
        <end position="168"/>
    </location>
</feature>
<keyword evidence="1" id="KW-0175">Coiled coil</keyword>
<organism evidence="3 4">
    <name type="scientific">Pelagomonas calceolata</name>
    <dbReference type="NCBI Taxonomy" id="35677"/>
    <lineage>
        <taxon>Eukaryota</taxon>
        <taxon>Sar</taxon>
        <taxon>Stramenopiles</taxon>
        <taxon>Ochrophyta</taxon>
        <taxon>Pelagophyceae</taxon>
        <taxon>Pelagomonadales</taxon>
        <taxon>Pelagomonadaceae</taxon>
        <taxon>Pelagomonas</taxon>
    </lineage>
</organism>
<dbReference type="AlphaFoldDB" id="A0A8J2SHC5"/>
<feature type="coiled-coil region" evidence="1">
    <location>
        <begin position="555"/>
        <end position="594"/>
    </location>
</feature>
<evidence type="ECO:0000313" key="3">
    <source>
        <dbReference type="EMBL" id="CAH0371810.1"/>
    </source>
</evidence>
<proteinExistence type="predicted"/>
<feature type="compositionally biased region" description="Low complexity" evidence="2">
    <location>
        <begin position="180"/>
        <end position="189"/>
    </location>
</feature>
<feature type="region of interest" description="Disordered" evidence="2">
    <location>
        <begin position="128"/>
        <end position="197"/>
    </location>
</feature>
<reference evidence="3" key="1">
    <citation type="submission" date="2021-11" db="EMBL/GenBank/DDBJ databases">
        <authorList>
            <consortium name="Genoscope - CEA"/>
            <person name="William W."/>
        </authorList>
    </citation>
    <scope>NUCLEOTIDE SEQUENCE</scope>
</reference>
<dbReference type="Proteomes" id="UP000789595">
    <property type="component" value="Unassembled WGS sequence"/>
</dbReference>
<protein>
    <submittedName>
        <fullName evidence="3">Uncharacterized protein</fullName>
    </submittedName>
</protein>
<evidence type="ECO:0000256" key="2">
    <source>
        <dbReference type="SAM" id="MobiDB-lite"/>
    </source>
</evidence>
<feature type="compositionally biased region" description="Basic and acidic residues" evidence="2">
    <location>
        <begin position="27"/>
        <end position="36"/>
    </location>
</feature>
<name>A0A8J2SHC5_9STRA</name>
<feature type="region of interest" description="Disordered" evidence="2">
    <location>
        <begin position="676"/>
        <end position="695"/>
    </location>
</feature>
<keyword evidence="4" id="KW-1185">Reference proteome</keyword>
<dbReference type="EMBL" id="CAKKNE010000003">
    <property type="protein sequence ID" value="CAH0371810.1"/>
    <property type="molecule type" value="Genomic_DNA"/>
</dbReference>
<gene>
    <name evidence="3" type="ORF">PECAL_3P17640</name>
</gene>
<evidence type="ECO:0000313" key="4">
    <source>
        <dbReference type="Proteomes" id="UP000789595"/>
    </source>
</evidence>
<feature type="region of interest" description="Disordered" evidence="2">
    <location>
        <begin position="1"/>
        <end position="36"/>
    </location>
</feature>
<evidence type="ECO:0000256" key="1">
    <source>
        <dbReference type="SAM" id="Coils"/>
    </source>
</evidence>